<organism evidence="3 4">
    <name type="scientific">Spirosoma pollinicola</name>
    <dbReference type="NCBI Taxonomy" id="2057025"/>
    <lineage>
        <taxon>Bacteria</taxon>
        <taxon>Pseudomonadati</taxon>
        <taxon>Bacteroidota</taxon>
        <taxon>Cytophagia</taxon>
        <taxon>Cytophagales</taxon>
        <taxon>Cytophagaceae</taxon>
        <taxon>Spirosoma</taxon>
    </lineage>
</organism>
<feature type="region of interest" description="Disordered" evidence="1">
    <location>
        <begin position="160"/>
        <end position="189"/>
    </location>
</feature>
<dbReference type="OrthoDB" id="9860031at2"/>
<dbReference type="EMBL" id="CP025096">
    <property type="protein sequence ID" value="AUD02917.1"/>
    <property type="molecule type" value="Genomic_DNA"/>
</dbReference>
<keyword evidence="2" id="KW-0472">Membrane</keyword>
<dbReference type="AlphaFoldDB" id="A0A2K8YZ53"/>
<keyword evidence="2" id="KW-0812">Transmembrane</keyword>
<feature type="compositionally biased region" description="Basic residues" evidence="1">
    <location>
        <begin position="178"/>
        <end position="189"/>
    </location>
</feature>
<dbReference type="Proteomes" id="UP000232883">
    <property type="component" value="Chromosome"/>
</dbReference>
<dbReference type="KEGG" id="spir:CWM47_14395"/>
<evidence type="ECO:0000313" key="4">
    <source>
        <dbReference type="Proteomes" id="UP000232883"/>
    </source>
</evidence>
<dbReference type="RefSeq" id="WP_100988651.1">
    <property type="nucleotide sequence ID" value="NZ_CP025096.1"/>
</dbReference>
<keyword evidence="4" id="KW-1185">Reference proteome</keyword>
<name>A0A2K8YZ53_9BACT</name>
<proteinExistence type="predicted"/>
<evidence type="ECO:0000313" key="3">
    <source>
        <dbReference type="EMBL" id="AUD02917.1"/>
    </source>
</evidence>
<protein>
    <submittedName>
        <fullName evidence="3">Uncharacterized protein</fullName>
    </submittedName>
</protein>
<feature type="transmembrane region" description="Helical" evidence="2">
    <location>
        <begin position="115"/>
        <end position="138"/>
    </location>
</feature>
<gene>
    <name evidence="3" type="ORF">CWM47_14395</name>
</gene>
<evidence type="ECO:0000256" key="1">
    <source>
        <dbReference type="SAM" id="MobiDB-lite"/>
    </source>
</evidence>
<evidence type="ECO:0000256" key="2">
    <source>
        <dbReference type="SAM" id="Phobius"/>
    </source>
</evidence>
<reference evidence="3 4" key="1">
    <citation type="submission" date="2017-11" db="EMBL/GenBank/DDBJ databases">
        <title>Taxonomic description and genome sequences of Spirosoma HA7 sp. nov., isolated from pollen microhabitat of Corylus avellana.</title>
        <authorList>
            <person name="Ambika Manirajan B."/>
            <person name="Suarez C."/>
            <person name="Ratering S."/>
            <person name="Geissler-Plaum R."/>
            <person name="Cardinale M."/>
            <person name="Sylvia S."/>
        </authorList>
    </citation>
    <scope>NUCLEOTIDE SEQUENCE [LARGE SCALE GENOMIC DNA]</scope>
    <source>
        <strain evidence="3 4">HA7</strain>
    </source>
</reference>
<sequence>MTEREKVLELLNVQLKELDNITTRDNGRIWEHFTVEVIKKYLGEKSTFLQPFNSSYNFFQDKYSLSTDISRAKEVIRKCIQYIELNGVQELPKTIEFVQPEPPQSNFINRISDTALWTIIGVGIPGLISIGIFFGNMYSDKQNFELRQENRMMKDSLSSFKSSVMSAQERTRDTTNTVRKKLKNKGQPK</sequence>
<keyword evidence="2" id="KW-1133">Transmembrane helix</keyword>
<accession>A0A2K8YZ53</accession>